<feature type="repeat" description="ANK" evidence="3">
    <location>
        <begin position="418"/>
        <end position="450"/>
    </location>
</feature>
<name>A0A8K1FMV8_PYTOL</name>
<feature type="repeat" description="ANK" evidence="3">
    <location>
        <begin position="226"/>
        <end position="260"/>
    </location>
</feature>
<proteinExistence type="predicted"/>
<feature type="repeat" description="ANK" evidence="3">
    <location>
        <begin position="297"/>
        <end position="329"/>
    </location>
</feature>
<dbReference type="Pfam" id="PF12796">
    <property type="entry name" value="Ank_2"/>
    <property type="match status" value="4"/>
</dbReference>
<feature type="repeat" description="ANK" evidence="3">
    <location>
        <begin position="532"/>
        <end position="564"/>
    </location>
</feature>
<dbReference type="EMBL" id="SPLM01000001">
    <property type="protein sequence ID" value="TMW69795.1"/>
    <property type="molecule type" value="Genomic_DNA"/>
</dbReference>
<dbReference type="PANTHER" id="PTHR24178">
    <property type="entry name" value="MOLTING PROTEIN MLT-4"/>
    <property type="match status" value="1"/>
</dbReference>
<accession>A0A8K1FMV8</accession>
<organism evidence="4 5">
    <name type="scientific">Pythium oligandrum</name>
    <name type="common">Mycoparasitic fungus</name>
    <dbReference type="NCBI Taxonomy" id="41045"/>
    <lineage>
        <taxon>Eukaryota</taxon>
        <taxon>Sar</taxon>
        <taxon>Stramenopiles</taxon>
        <taxon>Oomycota</taxon>
        <taxon>Peronosporomycetes</taxon>
        <taxon>Pythiales</taxon>
        <taxon>Pythiaceae</taxon>
        <taxon>Pythium</taxon>
    </lineage>
</organism>
<dbReference type="OrthoDB" id="4772757at2759"/>
<evidence type="ECO:0008006" key="6">
    <source>
        <dbReference type="Google" id="ProtNLM"/>
    </source>
</evidence>
<dbReference type="SMART" id="SM00248">
    <property type="entry name" value="ANK"/>
    <property type="match status" value="14"/>
</dbReference>
<evidence type="ECO:0000256" key="1">
    <source>
        <dbReference type="ARBA" id="ARBA00022737"/>
    </source>
</evidence>
<dbReference type="AlphaFoldDB" id="A0A8K1FMV8"/>
<feature type="repeat" description="ANK" evidence="3">
    <location>
        <begin position="159"/>
        <end position="191"/>
    </location>
</feature>
<sequence length="663" mass="71451">MMEEEVERGRLDHLHARLAGGGSFEVTDEANKSALHEAAALGQLDLIRLLLIRGLSLEAKDGDGWTPLCRAVQAGQRDSIDFLLAHGTDPNASSQLGSAALFETCRDGRDDVAKKLLDAEAKTDTTDSASTGNACARGNTRILSILRPHGLDVNAVDNKTKTPLHYASEKGSASAAAWLLKHGADVNAQDNAGKSPLHCAARSRCLGVVNVFLAHGAIVDALDKYGSRTALHDACAASSEDEAIVSALLSYGFDANLPDRSGLTPLHACFHGNVEAVKLLLKRDVDDRMTEYLNKTSLQSALHSAVTQGHVEIAEILLQSRVDTHIVSNLGYTALSFAAFTLNDIPMVKVFLRYESVSDASAEYFNTALIGACESGHLEVAEMLLDHGVSPSHEALCSACGSGCSELVQMLNDRNGQPHDHPLYYAAVRGRHEIINLLLTNGADIQAHDTIGRTALHSACMARSEQTVAYLIEHGIDLDDQDNDGKTAHGADSSVVDWTGSSAMDDACRRFNPIIAQTLLSHGVSVSSRDATGRTPLHIADEHLSPSVTALLIEHRADIHARDETGSTPLMRCLASKIFYVEWMPRRYRTAHTLAAHGGKYDESPDDCMVVPESIRDQVSGLACLVELWITQREARKPLIDVPIEVVQEGLTSVKGFLNGIHE</sequence>
<protein>
    <recommendedName>
        <fullName evidence="6">Ankyrin repeat protein</fullName>
    </recommendedName>
</protein>
<evidence type="ECO:0000256" key="3">
    <source>
        <dbReference type="PROSITE-ProRule" id="PRU00023"/>
    </source>
</evidence>
<dbReference type="Proteomes" id="UP000794436">
    <property type="component" value="Unassembled WGS sequence"/>
</dbReference>
<dbReference type="PANTHER" id="PTHR24178:SF41">
    <property type="entry name" value="ANKYRIN-2 ISOFORM X1"/>
    <property type="match status" value="1"/>
</dbReference>
<evidence type="ECO:0000313" key="5">
    <source>
        <dbReference type="Proteomes" id="UP000794436"/>
    </source>
</evidence>
<feature type="repeat" description="ANK" evidence="3">
    <location>
        <begin position="30"/>
        <end position="62"/>
    </location>
</feature>
<gene>
    <name evidence="4" type="ORF">Poli38472_001951</name>
</gene>
<dbReference type="PROSITE" id="PS50088">
    <property type="entry name" value="ANK_REPEAT"/>
    <property type="match status" value="9"/>
</dbReference>
<dbReference type="Gene3D" id="1.25.40.20">
    <property type="entry name" value="Ankyrin repeat-containing domain"/>
    <property type="match status" value="6"/>
</dbReference>
<keyword evidence="2 3" id="KW-0040">ANK repeat</keyword>
<feature type="repeat" description="ANK" evidence="3">
    <location>
        <begin position="63"/>
        <end position="95"/>
    </location>
</feature>
<evidence type="ECO:0000313" key="4">
    <source>
        <dbReference type="EMBL" id="TMW69795.1"/>
    </source>
</evidence>
<reference evidence="4" key="1">
    <citation type="submission" date="2019-03" db="EMBL/GenBank/DDBJ databases">
        <title>Long read genome sequence of the mycoparasitic Pythium oligandrum ATCC 38472 isolated from sugarbeet rhizosphere.</title>
        <authorList>
            <person name="Gaulin E."/>
        </authorList>
    </citation>
    <scope>NUCLEOTIDE SEQUENCE</scope>
    <source>
        <strain evidence="4">ATCC 38472_TT</strain>
    </source>
</reference>
<dbReference type="InterPro" id="IPR036770">
    <property type="entry name" value="Ankyrin_rpt-contain_sf"/>
</dbReference>
<comment type="caution">
    <text evidence="4">The sequence shown here is derived from an EMBL/GenBank/DDBJ whole genome shotgun (WGS) entry which is preliminary data.</text>
</comment>
<feature type="repeat" description="ANK" evidence="3">
    <location>
        <begin position="192"/>
        <end position="224"/>
    </location>
</feature>
<evidence type="ECO:0000256" key="2">
    <source>
        <dbReference type="ARBA" id="ARBA00023043"/>
    </source>
</evidence>
<dbReference type="InterPro" id="IPR002110">
    <property type="entry name" value="Ankyrin_rpt"/>
</dbReference>
<dbReference type="SUPFAM" id="SSF48403">
    <property type="entry name" value="Ankyrin repeat"/>
    <property type="match status" value="2"/>
</dbReference>
<dbReference type="Pfam" id="PF00023">
    <property type="entry name" value="Ank"/>
    <property type="match status" value="3"/>
</dbReference>
<feature type="repeat" description="ANK" evidence="3">
    <location>
        <begin position="451"/>
        <end position="483"/>
    </location>
</feature>
<dbReference type="PROSITE" id="PS50297">
    <property type="entry name" value="ANK_REP_REGION"/>
    <property type="match status" value="8"/>
</dbReference>
<keyword evidence="5" id="KW-1185">Reference proteome</keyword>
<keyword evidence="1" id="KW-0677">Repeat</keyword>